<reference evidence="2 3" key="1">
    <citation type="journal article" date="2012" name="Science">
        <title>The Paleozoic origin of enzymatic lignin decomposition reconstructed from 31 fungal genomes.</title>
        <authorList>
            <person name="Floudas D."/>
            <person name="Binder M."/>
            <person name="Riley R."/>
            <person name="Barry K."/>
            <person name="Blanchette R.A."/>
            <person name="Henrissat B."/>
            <person name="Martinez A.T."/>
            <person name="Otillar R."/>
            <person name="Spatafora J.W."/>
            <person name="Yadav J.S."/>
            <person name="Aerts A."/>
            <person name="Benoit I."/>
            <person name="Boyd A."/>
            <person name="Carlson A."/>
            <person name="Copeland A."/>
            <person name="Coutinho P.M."/>
            <person name="de Vries R.P."/>
            <person name="Ferreira P."/>
            <person name="Findley K."/>
            <person name="Foster B."/>
            <person name="Gaskell J."/>
            <person name="Glotzer D."/>
            <person name="Gorecki P."/>
            <person name="Heitman J."/>
            <person name="Hesse C."/>
            <person name="Hori C."/>
            <person name="Igarashi K."/>
            <person name="Jurgens J.A."/>
            <person name="Kallen N."/>
            <person name="Kersten P."/>
            <person name="Kohler A."/>
            <person name="Kuees U."/>
            <person name="Kumar T.K.A."/>
            <person name="Kuo A."/>
            <person name="LaButti K."/>
            <person name="Larrondo L.F."/>
            <person name="Lindquist E."/>
            <person name="Ling A."/>
            <person name="Lombard V."/>
            <person name="Lucas S."/>
            <person name="Lundell T."/>
            <person name="Martin R."/>
            <person name="McLaughlin D.J."/>
            <person name="Morgenstern I."/>
            <person name="Morin E."/>
            <person name="Murat C."/>
            <person name="Nagy L.G."/>
            <person name="Nolan M."/>
            <person name="Ohm R.A."/>
            <person name="Patyshakuliyeva A."/>
            <person name="Rokas A."/>
            <person name="Ruiz-Duenas F.J."/>
            <person name="Sabat G."/>
            <person name="Salamov A."/>
            <person name="Samejima M."/>
            <person name="Schmutz J."/>
            <person name="Slot J.C."/>
            <person name="St John F."/>
            <person name="Stenlid J."/>
            <person name="Sun H."/>
            <person name="Sun S."/>
            <person name="Syed K."/>
            <person name="Tsang A."/>
            <person name="Wiebenga A."/>
            <person name="Young D."/>
            <person name="Pisabarro A."/>
            <person name="Eastwood D.C."/>
            <person name="Martin F."/>
            <person name="Cullen D."/>
            <person name="Grigoriev I.V."/>
            <person name="Hibbett D.S."/>
        </authorList>
    </citation>
    <scope>NUCLEOTIDE SEQUENCE</scope>
    <source>
        <strain evidence="3">FP-58527</strain>
    </source>
</reference>
<dbReference type="InParanoid" id="S8FXI7"/>
<evidence type="ECO:0000313" key="3">
    <source>
        <dbReference type="Proteomes" id="UP000015241"/>
    </source>
</evidence>
<sequence>MPPTSTISSLSDTTTVSEPPSSPPQTMSDPPSSPLSDPTTMVTEDPEQDKRGRTLMQGANGKARSRYEPFPACSPLRDEQPLETSNLHVTYPQALFAMPLKRQLLDTISDDIIFHLLDRQEVVVSNSYLEVKSIDGMISQKQRDIQLLQSARQTHDNIARKQKRRFRKLSVYARERHIDYTSLAAAKRESECKARRNAIKAKASALKPYSRDASPSSDSASDAEDKIISGMSDSEMDSDGDDI</sequence>
<feature type="region of interest" description="Disordered" evidence="1">
    <location>
        <begin position="204"/>
        <end position="243"/>
    </location>
</feature>
<evidence type="ECO:0000256" key="1">
    <source>
        <dbReference type="SAM" id="MobiDB-lite"/>
    </source>
</evidence>
<organism evidence="2 3">
    <name type="scientific">Fomitopsis schrenkii</name>
    <name type="common">Brown rot fungus</name>
    <dbReference type="NCBI Taxonomy" id="2126942"/>
    <lineage>
        <taxon>Eukaryota</taxon>
        <taxon>Fungi</taxon>
        <taxon>Dikarya</taxon>
        <taxon>Basidiomycota</taxon>
        <taxon>Agaricomycotina</taxon>
        <taxon>Agaricomycetes</taxon>
        <taxon>Polyporales</taxon>
        <taxon>Fomitopsis</taxon>
    </lineage>
</organism>
<protein>
    <submittedName>
        <fullName evidence="2">Uncharacterized protein</fullName>
    </submittedName>
</protein>
<feature type="compositionally biased region" description="Low complexity" evidence="1">
    <location>
        <begin position="1"/>
        <end position="38"/>
    </location>
</feature>
<feature type="compositionally biased region" description="Acidic residues" evidence="1">
    <location>
        <begin position="234"/>
        <end position="243"/>
    </location>
</feature>
<keyword evidence="3" id="KW-1185">Reference proteome</keyword>
<feature type="compositionally biased region" description="Low complexity" evidence="1">
    <location>
        <begin position="211"/>
        <end position="220"/>
    </location>
</feature>
<gene>
    <name evidence="2" type="ORF">FOMPIDRAFT_111371</name>
</gene>
<feature type="region of interest" description="Disordered" evidence="1">
    <location>
        <begin position="1"/>
        <end position="70"/>
    </location>
</feature>
<dbReference type="Proteomes" id="UP000015241">
    <property type="component" value="Unassembled WGS sequence"/>
</dbReference>
<dbReference type="AlphaFoldDB" id="S8FXI7"/>
<accession>S8FXI7</accession>
<dbReference type="HOGENOM" id="CLU_1142617_0_0_1"/>
<name>S8FXI7_FOMSC</name>
<proteinExistence type="predicted"/>
<dbReference type="EMBL" id="KE504122">
    <property type="protein sequence ID" value="EPT05841.1"/>
    <property type="molecule type" value="Genomic_DNA"/>
</dbReference>
<evidence type="ECO:0000313" key="2">
    <source>
        <dbReference type="EMBL" id="EPT05841.1"/>
    </source>
</evidence>